<feature type="repeat" description="ANK" evidence="3">
    <location>
        <begin position="594"/>
        <end position="626"/>
    </location>
</feature>
<feature type="repeat" description="ANK" evidence="3">
    <location>
        <begin position="1188"/>
        <end position="1220"/>
    </location>
</feature>
<evidence type="ECO:0000259" key="5">
    <source>
        <dbReference type="Pfam" id="PF24883"/>
    </source>
</evidence>
<dbReference type="PROSITE" id="PS50088">
    <property type="entry name" value="ANK_REPEAT"/>
    <property type="match status" value="7"/>
</dbReference>
<sequence length="1634" mass="181525">MSDGYEVVDHAETALDAVALQKIREWLQPTDYLADSGEFRRHLSSQAPGTGLWICETDEYRKWHDSDDHGSLWIKGIPGAGKSVTAASIIQHLRTTEQCPVIFFFFRNIVSASFSPRALIQDGLAQLLPHSPRLQFALQTRLEHRAILAEISDDDLFQHFFDGLSCVPKLYCVADALDEMVSDGRQRPFLDRLNSRRTTNLLHSMAYLRHRLEGDHTLNELAIGAEMRHQIIDMVARRSEGLFLYAKLAMDQILRDLAANRLEDIDIVVLEASLPVGIEQTYSAMLAKQRESNGISVDLQLHVLEAVTHSARPLRLNELTSLTNCIYPELGRPAGGLKSLVASCCGSLVEVLEDETLQIIHHSLTEFLRGDTRSDLQSEERAAHNFPRINSEMAHKRMAMNCLQYLQSGSMLRDREVNTGESVKDVMALVWRVPPHKFDYDEEYRKHEYVGLKKEVDPFNYRDARLLHPFLAYAVEYWSYHAGRYDVHDDDFYAAITSFIDPSSLTFLRWLILQWGTTSETKGSTDGIPHALHIAAFAGLSKFAVALLTRDPASGSVADAQRCVPLHWAAENGHTEVARVLIEHGSNPDAEDGRGLKPIHLATKRNHVAVVKLLLEAGVEPDTAKTKEDHAGRLLGGEGITRGQDAIFYACAGGHAECLMEMIPYCKPEIMERLLCESCQYSRSDAVNAILKRSNVSPNAMYQQATALYFACQSADIKSVAALLQRGADPTKTSTWLPRARINGARPRAEVMYAPIHSLVQVWDEQNDETCRSILRNLVDAGADLEQLDGNVLTPLLLAVGSVQYGSWLASGALHLHALRALLEAGADFNRVHKGKTALHVASRFNNLEAIRLLVERGCDPHQKDNYQDTALLCAMRDKREGAETTAAIVKYFIAQGADLNYRSKYGHTAVSLAMEIQFDLFRTLLYQCQDATVKKNRWFKLARVGKEDFAQFLDLLLADGIDIETRDSAGNTLYLRCLNDSFKIEMLKDHGANPCAVNDNGENALFILSSFSWDRSRQHRKMESLIAAGIKATCTDKQGNTFLHLAAGDWDGDVGHVKWLLDLGMSLSAVNHKGQTPLHVYLCNVTARSGTVSVNESAHFLDAIADYPPEAWGILNHDGLGAVHLAAMKCEFQLAKLVEAGASLGLLTEDSQNVLHLTCRARRPGILCQILNHYPAITVDIDARDKFHLTPLHVACSSGQAESVALLLKHGADIHALGPQEMTALHFCAQFPLEQGFWDPIRQPQWLRGPSSDPLRPSRGLRSRSSPGYLSGYDDENAVTTPAPSSSIGVIAKSLIKAGINVGAVDTHGSTVLDIALRRSCADIVEIFASDEELFQAVTEAMRTGKGSREPWDKVSKKLRAHMVLARPRSGLADLQNQGDVLEEVLQFPHRYLDLLSVQDAADLINKSFVTEPSLASHRQLLERLLRPKRLAILEKVPRLLKYHESYPAACDYIKNARKAEEKYYDNPAYTTLQMACSEPACNLETLRFLVETVGVDVNARYAYHEGSTWPRDVEIVPGGTALHVLASAKYYWQVEGLRYLLTHGAEVDALDEKGRSPLHIAAWKEVDQSSGRERCGVWGMVATRVPLDHGADLNLLDKSGLSPVYKASSFLEAVTRGESRLGTDGSIQYNNL</sequence>
<name>A0AAN6WLX8_9PEZI</name>
<keyword evidence="2 3" id="KW-0040">ANK repeat</keyword>
<organism evidence="6 7">
    <name type="scientific">Podospora australis</name>
    <dbReference type="NCBI Taxonomy" id="1536484"/>
    <lineage>
        <taxon>Eukaryota</taxon>
        <taxon>Fungi</taxon>
        <taxon>Dikarya</taxon>
        <taxon>Ascomycota</taxon>
        <taxon>Pezizomycotina</taxon>
        <taxon>Sordariomycetes</taxon>
        <taxon>Sordariomycetidae</taxon>
        <taxon>Sordariales</taxon>
        <taxon>Podosporaceae</taxon>
        <taxon>Podospora</taxon>
    </lineage>
</organism>
<evidence type="ECO:0000256" key="2">
    <source>
        <dbReference type="ARBA" id="ARBA00023043"/>
    </source>
</evidence>
<dbReference type="SUPFAM" id="SSF52540">
    <property type="entry name" value="P-loop containing nucleoside triphosphate hydrolases"/>
    <property type="match status" value="1"/>
</dbReference>
<dbReference type="InterPro" id="IPR036770">
    <property type="entry name" value="Ankyrin_rpt-contain_sf"/>
</dbReference>
<feature type="repeat" description="ANK" evidence="3">
    <location>
        <begin position="703"/>
        <end position="735"/>
    </location>
</feature>
<dbReference type="PROSITE" id="PS50297">
    <property type="entry name" value="ANK_REP_REGION"/>
    <property type="match status" value="4"/>
</dbReference>
<feature type="domain" description="Nephrocystin 3-like N-terminal" evidence="5">
    <location>
        <begin position="49"/>
        <end position="199"/>
    </location>
</feature>
<dbReference type="Pfam" id="PF12796">
    <property type="entry name" value="Ank_2"/>
    <property type="match status" value="3"/>
</dbReference>
<dbReference type="PANTHER" id="PTHR24198:SF165">
    <property type="entry name" value="ANKYRIN REPEAT-CONTAINING PROTEIN-RELATED"/>
    <property type="match status" value="1"/>
</dbReference>
<feature type="repeat" description="ANK" evidence="3">
    <location>
        <begin position="834"/>
        <end position="866"/>
    </location>
</feature>
<evidence type="ECO:0000313" key="6">
    <source>
        <dbReference type="EMBL" id="KAK4184548.1"/>
    </source>
</evidence>
<evidence type="ECO:0000256" key="4">
    <source>
        <dbReference type="SAM" id="MobiDB-lite"/>
    </source>
</evidence>
<comment type="caution">
    <text evidence="6">The sequence shown here is derived from an EMBL/GenBank/DDBJ whole genome shotgun (WGS) entry which is preliminary data.</text>
</comment>
<feature type="repeat" description="ANK" evidence="3">
    <location>
        <begin position="561"/>
        <end position="593"/>
    </location>
</feature>
<feature type="compositionally biased region" description="Low complexity" evidence="4">
    <location>
        <begin position="1249"/>
        <end position="1273"/>
    </location>
</feature>
<dbReference type="InterPro" id="IPR027417">
    <property type="entry name" value="P-loop_NTPase"/>
</dbReference>
<feature type="repeat" description="ANK" evidence="3">
    <location>
        <begin position="1039"/>
        <end position="1073"/>
    </location>
</feature>
<feature type="repeat" description="ANK" evidence="3">
    <location>
        <begin position="1519"/>
        <end position="1554"/>
    </location>
</feature>
<dbReference type="Gene3D" id="3.40.50.300">
    <property type="entry name" value="P-loop containing nucleotide triphosphate hydrolases"/>
    <property type="match status" value="1"/>
</dbReference>
<evidence type="ECO:0000313" key="7">
    <source>
        <dbReference type="Proteomes" id="UP001302126"/>
    </source>
</evidence>
<dbReference type="Pfam" id="PF24883">
    <property type="entry name" value="NPHP3_N"/>
    <property type="match status" value="1"/>
</dbReference>
<dbReference type="Proteomes" id="UP001302126">
    <property type="component" value="Unassembled WGS sequence"/>
</dbReference>
<dbReference type="InterPro" id="IPR056884">
    <property type="entry name" value="NPHP3-like_N"/>
</dbReference>
<proteinExistence type="predicted"/>
<dbReference type="SUPFAM" id="SSF48403">
    <property type="entry name" value="Ankyrin repeat"/>
    <property type="match status" value="4"/>
</dbReference>
<accession>A0AAN6WLX8</accession>
<keyword evidence="7" id="KW-1185">Reference proteome</keyword>
<feature type="non-terminal residue" evidence="6">
    <location>
        <position position="1634"/>
    </location>
</feature>
<feature type="region of interest" description="Disordered" evidence="4">
    <location>
        <begin position="1249"/>
        <end position="1278"/>
    </location>
</feature>
<reference evidence="6" key="2">
    <citation type="submission" date="2023-05" db="EMBL/GenBank/DDBJ databases">
        <authorList>
            <consortium name="Lawrence Berkeley National Laboratory"/>
            <person name="Steindorff A."/>
            <person name="Hensen N."/>
            <person name="Bonometti L."/>
            <person name="Westerberg I."/>
            <person name="Brannstrom I.O."/>
            <person name="Guillou S."/>
            <person name="Cros-Aarteil S."/>
            <person name="Calhoun S."/>
            <person name="Haridas S."/>
            <person name="Kuo A."/>
            <person name="Mondo S."/>
            <person name="Pangilinan J."/>
            <person name="Riley R."/>
            <person name="Labutti K."/>
            <person name="Andreopoulos B."/>
            <person name="Lipzen A."/>
            <person name="Chen C."/>
            <person name="Yanf M."/>
            <person name="Daum C."/>
            <person name="Ng V."/>
            <person name="Clum A."/>
            <person name="Ohm R."/>
            <person name="Martin F."/>
            <person name="Silar P."/>
            <person name="Natvig D."/>
            <person name="Lalanne C."/>
            <person name="Gautier V."/>
            <person name="Ament-Velasquez S.L."/>
            <person name="Kruys A."/>
            <person name="Hutchinson M.I."/>
            <person name="Powell A.J."/>
            <person name="Barry K."/>
            <person name="Miller A.N."/>
            <person name="Grigoriev I.V."/>
            <person name="Debuchy R."/>
            <person name="Gladieux P."/>
            <person name="Thoren M.H."/>
            <person name="Johannesson H."/>
        </authorList>
    </citation>
    <scope>NUCLEOTIDE SEQUENCE</scope>
    <source>
        <strain evidence="6">PSN309</strain>
    </source>
</reference>
<evidence type="ECO:0000256" key="3">
    <source>
        <dbReference type="PROSITE-ProRule" id="PRU00023"/>
    </source>
</evidence>
<evidence type="ECO:0000256" key="1">
    <source>
        <dbReference type="ARBA" id="ARBA00022737"/>
    </source>
</evidence>
<dbReference type="PANTHER" id="PTHR24198">
    <property type="entry name" value="ANKYRIN REPEAT AND PROTEIN KINASE DOMAIN-CONTAINING PROTEIN"/>
    <property type="match status" value="1"/>
</dbReference>
<keyword evidence="1" id="KW-0677">Repeat</keyword>
<dbReference type="InterPro" id="IPR002110">
    <property type="entry name" value="Ankyrin_rpt"/>
</dbReference>
<protein>
    <submittedName>
        <fullName evidence="6">Ankyrin repeat-containing domain protein</fullName>
    </submittedName>
</protein>
<gene>
    <name evidence="6" type="ORF">QBC35DRAFT_539956</name>
</gene>
<reference evidence="6" key="1">
    <citation type="journal article" date="2023" name="Mol. Phylogenet. Evol.">
        <title>Genome-scale phylogeny and comparative genomics of the fungal order Sordariales.</title>
        <authorList>
            <person name="Hensen N."/>
            <person name="Bonometti L."/>
            <person name="Westerberg I."/>
            <person name="Brannstrom I.O."/>
            <person name="Guillou S."/>
            <person name="Cros-Aarteil S."/>
            <person name="Calhoun S."/>
            <person name="Haridas S."/>
            <person name="Kuo A."/>
            <person name="Mondo S."/>
            <person name="Pangilinan J."/>
            <person name="Riley R."/>
            <person name="LaButti K."/>
            <person name="Andreopoulos B."/>
            <person name="Lipzen A."/>
            <person name="Chen C."/>
            <person name="Yan M."/>
            <person name="Daum C."/>
            <person name="Ng V."/>
            <person name="Clum A."/>
            <person name="Steindorff A."/>
            <person name="Ohm R.A."/>
            <person name="Martin F."/>
            <person name="Silar P."/>
            <person name="Natvig D.O."/>
            <person name="Lalanne C."/>
            <person name="Gautier V."/>
            <person name="Ament-Velasquez S.L."/>
            <person name="Kruys A."/>
            <person name="Hutchinson M.I."/>
            <person name="Powell A.J."/>
            <person name="Barry K."/>
            <person name="Miller A.N."/>
            <person name="Grigoriev I.V."/>
            <person name="Debuchy R."/>
            <person name="Gladieux P."/>
            <person name="Hiltunen Thoren M."/>
            <person name="Johannesson H."/>
        </authorList>
    </citation>
    <scope>NUCLEOTIDE SEQUENCE</scope>
    <source>
        <strain evidence="6">PSN309</strain>
    </source>
</reference>
<dbReference type="SMART" id="SM00248">
    <property type="entry name" value="ANK"/>
    <property type="match status" value="17"/>
</dbReference>
<dbReference type="Gene3D" id="1.25.40.20">
    <property type="entry name" value="Ankyrin repeat-containing domain"/>
    <property type="match status" value="6"/>
</dbReference>
<dbReference type="EMBL" id="MU864484">
    <property type="protein sequence ID" value="KAK4184548.1"/>
    <property type="molecule type" value="Genomic_DNA"/>
</dbReference>